<keyword evidence="3" id="KW-0378">Hydrolase</keyword>
<dbReference type="Gene3D" id="3.40.366.10">
    <property type="entry name" value="Malonyl-Coenzyme A Acyl Carrier Protein, domain 2"/>
    <property type="match status" value="3"/>
</dbReference>
<dbReference type="PRINTS" id="PR01483">
    <property type="entry name" value="FASYNTHASE"/>
</dbReference>
<evidence type="ECO:0000256" key="2">
    <source>
        <dbReference type="ARBA" id="ARBA00022679"/>
    </source>
</evidence>
<dbReference type="Pfam" id="PF08354">
    <property type="entry name" value="Fas1-AflB-like_hel"/>
    <property type="match status" value="1"/>
</dbReference>
<dbReference type="CDD" id="cd08950">
    <property type="entry name" value="KR_fFAS_SDR_c_like"/>
    <property type="match status" value="1"/>
</dbReference>
<dbReference type="InterPro" id="IPR003965">
    <property type="entry name" value="Fatty_acid_synthase"/>
</dbReference>
<dbReference type="InterPro" id="IPR016039">
    <property type="entry name" value="Thiolase-like"/>
</dbReference>
<dbReference type="Gene3D" id="3.10.129.10">
    <property type="entry name" value="Hotdog Thioesterase"/>
    <property type="match status" value="1"/>
</dbReference>
<keyword evidence="9" id="KW-1185">Reference proteome</keyword>
<dbReference type="SUPFAM" id="SSF52151">
    <property type="entry name" value="FabD/lysophospholipase-like"/>
    <property type="match status" value="2"/>
</dbReference>
<dbReference type="SMART" id="SM00827">
    <property type="entry name" value="PKS_AT"/>
    <property type="match status" value="1"/>
</dbReference>
<dbReference type="EC" id="2.3.1.-" evidence="8"/>
<protein>
    <submittedName>
        <fullName evidence="8">Fatty acid synthase</fullName>
        <ecNumber evidence="8">2.3.1.-</ecNumber>
    </submittedName>
</protein>
<feature type="domain" description="Ketosynthase family 3 (KS3)" evidence="7">
    <location>
        <begin position="2501"/>
        <end position="2957"/>
    </location>
</feature>
<dbReference type="PANTHER" id="PTHR10982">
    <property type="entry name" value="MALONYL COA-ACYL CARRIER PROTEIN TRANSACYLASE"/>
    <property type="match status" value="1"/>
</dbReference>
<dbReference type="InterPro" id="IPR013785">
    <property type="entry name" value="Aldolase_TIM"/>
</dbReference>
<dbReference type="SUPFAM" id="SSF51412">
    <property type="entry name" value="Inosine monophosphate dehydrogenase (IMPDH)"/>
    <property type="match status" value="1"/>
</dbReference>
<dbReference type="SUPFAM" id="SSF53901">
    <property type="entry name" value="Thiolase-like"/>
    <property type="match status" value="2"/>
</dbReference>
<dbReference type="InterPro" id="IPR002539">
    <property type="entry name" value="MaoC-like_dom"/>
</dbReference>
<dbReference type="Pfam" id="PF18094">
    <property type="entry name" value="DNA_pol_B_N"/>
    <property type="match status" value="1"/>
</dbReference>
<organism evidence="8 9">
    <name type="scientific">Trueperella bonasi</name>
    <dbReference type="NCBI Taxonomy" id="312286"/>
    <lineage>
        <taxon>Bacteria</taxon>
        <taxon>Bacillati</taxon>
        <taxon>Actinomycetota</taxon>
        <taxon>Actinomycetes</taxon>
        <taxon>Actinomycetales</taxon>
        <taxon>Actinomycetaceae</taxon>
        <taxon>Trueperella</taxon>
    </lineage>
</organism>
<evidence type="ECO:0000259" key="7">
    <source>
        <dbReference type="PROSITE" id="PS52004"/>
    </source>
</evidence>
<dbReference type="Gene3D" id="3.20.20.70">
    <property type="entry name" value="Aldolase class I"/>
    <property type="match status" value="1"/>
</dbReference>
<feature type="region of interest" description="Disordered" evidence="6">
    <location>
        <begin position="2360"/>
        <end position="2379"/>
    </location>
</feature>
<keyword evidence="5" id="KW-0560">Oxidoreductase</keyword>
<dbReference type="InterPro" id="IPR036291">
    <property type="entry name" value="NAD(P)-bd_dom_sf"/>
</dbReference>
<dbReference type="InterPro" id="IPR029069">
    <property type="entry name" value="HotDog_dom_sf"/>
</dbReference>
<dbReference type="Pfam" id="PF22690">
    <property type="entry name" value="FAS_AT_central"/>
    <property type="match status" value="1"/>
</dbReference>
<feature type="compositionally biased region" description="Low complexity" evidence="6">
    <location>
        <begin position="1695"/>
        <end position="1742"/>
    </location>
</feature>
<evidence type="ECO:0000256" key="1">
    <source>
        <dbReference type="ARBA" id="ARBA00005254"/>
    </source>
</evidence>
<dbReference type="Gene3D" id="3.30.70.2430">
    <property type="match status" value="1"/>
</dbReference>
<sequence length="3048" mass="326078">MTLANQLNDGAPYVLQFAGQATPWRSALKDLSEDAAIRSTLDGVLARTDQLLAPVLPEITRISAGKLDLFDSPSAEAFASVPGILLAQYGALLDFSVSAAPQATIGHSQGVLAVALAKHVDDAEHVAKIVVLARLIGAAATKETRAAGAERHGELTPMMAVRGIPETALKQIVKRHPGVWLAIRNTRTSYTLSGVPAELDAVRRDLEDLAAVEKKAREDKTIGGAPMEPIVDFLDVSAPFHSGLLEPALAQVHDWVGACGLSADVDVDALAAAVLTKRLNWDEVFAQAAEGTEWIIDLGPGAGLNRITEDNTKGRGIGVVNASTSNARDQISIPGNDWTKGADWSEFAPKLARLDGGQIVVDTKFTRLTGRSPVLLAGMTPTTVEPDIVAAAANAGYWVEMAGGGQVTEQVFEDNLAGLVEQLEPGRTVQFNAMYMDRYLWNLQFGTQHIVSRDRESGAPIDGVVVSAGIPELEEGIELVHDLRAKGFTYVAFKPGTVAQIRQVLEIARGVEGAPVLLMVEDGHAGGHHSWEDLDQLLLATYEEIRAEENTILVAGGGLGVPERAAAFMTGEWALKHGNVKMPVDAIMIGTAAMTAKEAKTNDDVKQLLVDTPGVSPDDNEGWVGEGEINGGMTSGLSHLLADMYEIENSASAAARLIIEVQNDREALVERHDEIVEAINKTAKPYFGDLDEMTYAQVLRRYAELSHPWNDISWIQRWHELAQRVEARLAPVETGEIVSMFPDVESVEDPEVVISKILEAYPQAEDIELTTFDAAWFVELCRKYPKPVPFVPIIDGGLLRSWGTDGLWQSHDPRYIADQVRIIPGPVSVAGITKVNEPVAQILARYEDATIEALNGAEPAERYSRDALTVEDYVRTTPHIQWHGHLMTNPATVVDNYNLVQTKKGYDIVVNLDTMWDGTDAKQHAVRELRVPLIIPEGATTGAVPVVDDERLPEAMYGLLAATAGVGAPNPMGDQITELPRIEPNSPDSEFGEAHYRFSIRPELGTLHAGVSADSLPSSLKLAPIVPSAVLGMCWPSIYAALGSAIVDDYPVIEGLLNAVHLDHTENLDTDRLIGLDHLDARSRCTSYSESSSGRVVVVETELTHDGEFIGAFMERFAIRGRVFGKELPVDPPYAGGIAQEISDTPRSVLRRVSVTAPSDMTPFAMVSGDYNPIHTSYRAAKVAGMEAPLVHGMWLCAAAQHAVSATDEDGHRWHIQGWTYRMYGTVDLNDEVDISVERIGSVPGGGLILEVNCRVDKNVVSQATATVTPAKTAYVYPGQGVQAQGMALDERASSAAARDVWERADKHTRAALDFSILAIVRDNPQVLTANGVTYRHPNGVLNLTQFTQVALATVAFAQTERLREAGALVEGSYLAGHSLGEYNALAAYGQIFPLETVIEIVFHRGSTMHNLVPRDEEGFSNYQMGALRPNQFGVGDDQVEDYVASVAEATGEFIEIVNYNLAGQQYSIAGTIAGIEALAADAERRAEEAGGKRPFMLVPGIDVPFHSTVLRDGVPDFRNLLDGLLPAEIDPAMLVDRYIPNLVARPFELTEDFLDSILEVVPSETVRGLKERWSEVDLGAEAGKITRDLLVELLAWQFASPVRWIETQDFLFRGIADGGAGVENLVEIGLGAAPTLANLASRTLAQPKFANRRVSVYNVQRDEKLVYNQDQASAEPLVSVQADGADEAGGEAAGGSPAAGDTAPTGAGEAVTGAEASPAAEAAPAVDSAPATPAAPAPAASVSGPIEEITFDAADATRVLLADSNKLTYEQVGDADNVESLTNGVSSKRNQVLMDMSSELNLSSIDGAAEASVAELSKTVNKLAHNYKPFGPVLSEAMADRIRKLFGAAGLRLDHIGQRVSGTWGLGEGWTAWATAVILLDTREGKSARGGELTQLPANPTSVAEVDALIDAAVERVGALKGIAVAKPSAGGGAGGAVVDSAALDAFSDEITSVLADNARDLLERLGKTTPVPAAQMEDSELVEAVTAELGSNWPKLVAPGFSAKKAVLLNDRWATAREDLARLVNGDTPIEALNESSFVGTGAEVARQAQYYIDNADISDQIRGALGEITKVAVDNSTGEYSGQIAVVTGMTPDSIGGAVAKRLLAGGATVIATASRVDQKRLLAGRKLYRENARGDASLWLVPANLSSYRDIDSLVEWIGNPVRETVGGQTKEKKPAMVPDMLFPFAAPRVFGMMDEAGSDTESQARLMLWGLERLLTGLSKIGSDTVVGHRMHAVLPGSPNRGLFGGDGAYGEVKAAFDAIVNKWKVEPWADRVTLAHARIGWVRGTGLMGGNDPLVEAAEAAGVRTWSTDEMADQLVGLASKESREKARVEPIDADLTGGLEAIDFPELAKNAKVEEPAAPSEPEGETISALPSPKVVGLPEYSDVWSDGSARPEDTIVIVGVGEAGPWGSSRTRLSAELGIQADGEVDLTAAGVLELAWMTGLLTWHEAPKAGWYDAEDNYVDESEIYERFRDEVVARCGVRRLSDDGPIQDGGTVDMVTVFLDRPITFSVDSEEDARAYEVADPQFTEITPPSAENPDWLVTRKKGATTMVPRKTTLSRYVAGQLPKDFDPTRWGIPASMIESADKMAVWNLVTTVDAFISAGFEPAELLEAVHPTQIASTQGTGFGGMSSMRKLFVERFLGEDVPQDILQETLPNVIAAHTMQSYVGGYGAMVQPVAACASAAVSLEEGLDKIATGKAKFVVTGANDDISVESLEGFGFMNATADSASLEEQGIHDRFFSRAGDLRRGGFVEGQGGGTVLIARGDLALELGLPVYAVVGYVQTFADGAHTSIPAPGLGALAAGHGGKNSRMARDLAKLGVKVDDIAVLSKHDTSTNANDPNEAELHDRLAKALGRTDGNPLHVISQKTLTGHSKGGAALFQIAGLTQVFNNGIVPANRSLDNLDPVFYDRDYLVWLRDPLNLGKRSPIKAALATSLGFGHVSSMMAFVHPGAFEAAVERAHGREAADRWRERAEERMRSGARHLEQGMIGRRELYEPIEGRRFKEDSADYDAHEVEAAMLLDPEARLGADGFYAGGSYAG</sequence>
<evidence type="ECO:0000256" key="5">
    <source>
        <dbReference type="ARBA" id="ARBA00023002"/>
    </source>
</evidence>
<name>A0ABT9NEK1_9ACTO</name>
<dbReference type="SUPFAM" id="SSF54637">
    <property type="entry name" value="Thioesterase/thiol ester dehydrase-isomerase"/>
    <property type="match status" value="1"/>
</dbReference>
<keyword evidence="8" id="KW-0012">Acyltransferase</keyword>
<dbReference type="Pfam" id="PF00109">
    <property type="entry name" value="ketoacyl-synt"/>
    <property type="match status" value="1"/>
</dbReference>
<dbReference type="PANTHER" id="PTHR10982:SF21">
    <property type="entry name" value="FATTY ACID SYNTHASE SUBUNIT BETA"/>
    <property type="match status" value="1"/>
</dbReference>
<dbReference type="InterPro" id="IPR047224">
    <property type="entry name" value="FAS_alpha_su_C"/>
</dbReference>
<dbReference type="Gene3D" id="3.90.25.70">
    <property type="match status" value="1"/>
</dbReference>
<evidence type="ECO:0000313" key="8">
    <source>
        <dbReference type="EMBL" id="MDP9805807.1"/>
    </source>
</evidence>
<dbReference type="InterPro" id="IPR050830">
    <property type="entry name" value="Fungal_FAS"/>
</dbReference>
<dbReference type="SUPFAM" id="SSF51735">
    <property type="entry name" value="NAD(P)-binding Rossmann-fold domains"/>
    <property type="match status" value="1"/>
</dbReference>
<dbReference type="EMBL" id="JAUSQX010000001">
    <property type="protein sequence ID" value="MDP9805807.1"/>
    <property type="molecule type" value="Genomic_DNA"/>
</dbReference>
<dbReference type="PROSITE" id="PS52004">
    <property type="entry name" value="KS3_2"/>
    <property type="match status" value="1"/>
</dbReference>
<evidence type="ECO:0000256" key="4">
    <source>
        <dbReference type="ARBA" id="ARBA00022857"/>
    </source>
</evidence>
<dbReference type="InterPro" id="IPR020841">
    <property type="entry name" value="PKS_Beta-ketoAc_synthase_dom"/>
</dbReference>
<accession>A0ABT9NEK1</accession>
<dbReference type="InterPro" id="IPR055118">
    <property type="entry name" value="FAS-like_AT_central"/>
</dbReference>
<dbReference type="Gene3D" id="3.40.50.720">
    <property type="entry name" value="NAD(P)-binding Rossmann-like Domain"/>
    <property type="match status" value="1"/>
</dbReference>
<dbReference type="Proteomes" id="UP001243212">
    <property type="component" value="Unassembled WGS sequence"/>
</dbReference>
<evidence type="ECO:0000313" key="9">
    <source>
        <dbReference type="Proteomes" id="UP001243212"/>
    </source>
</evidence>
<dbReference type="RefSeq" id="WP_307682069.1">
    <property type="nucleotide sequence ID" value="NZ_JAUSQX010000001.1"/>
</dbReference>
<dbReference type="InterPro" id="IPR013565">
    <property type="entry name" value="Fas1/AflB-like_central"/>
</dbReference>
<dbReference type="Gene3D" id="3.40.47.10">
    <property type="match status" value="1"/>
</dbReference>
<comment type="similarity">
    <text evidence="1">Belongs to the enoyl-CoA hydratase/isomerase family.</text>
</comment>
<dbReference type="InterPro" id="IPR001227">
    <property type="entry name" value="Ac_transferase_dom_sf"/>
</dbReference>
<reference evidence="8 9" key="1">
    <citation type="submission" date="2023-07" db="EMBL/GenBank/DDBJ databases">
        <title>Sequencing the genomes of 1000 actinobacteria strains.</title>
        <authorList>
            <person name="Klenk H.-P."/>
        </authorList>
    </citation>
    <scope>NUCLEOTIDE SEQUENCE [LARGE SCALE GENOMIC DNA]</scope>
    <source>
        <strain evidence="8 9">DSM 17163</strain>
    </source>
</reference>
<keyword evidence="4" id="KW-0521">NADP</keyword>
<dbReference type="InterPro" id="IPR014030">
    <property type="entry name" value="Ketoacyl_synth_N"/>
</dbReference>
<evidence type="ECO:0000256" key="6">
    <source>
        <dbReference type="SAM" id="MobiDB-lite"/>
    </source>
</evidence>
<dbReference type="CDD" id="cd00828">
    <property type="entry name" value="elong_cond_enzymes"/>
    <property type="match status" value="1"/>
</dbReference>
<dbReference type="Pfam" id="PF01575">
    <property type="entry name" value="MaoC_dehydratas"/>
    <property type="match status" value="1"/>
</dbReference>
<dbReference type="Gene3D" id="1.20.930.70">
    <property type="match status" value="1"/>
</dbReference>
<gene>
    <name evidence="8" type="ORF">J2S70_000389</name>
</gene>
<proteinExistence type="inferred from homology"/>
<dbReference type="Pfam" id="PF02801">
    <property type="entry name" value="Ketoacyl-synt_C"/>
    <property type="match status" value="1"/>
</dbReference>
<dbReference type="InterPro" id="IPR014031">
    <property type="entry name" value="Ketoacyl_synth_C"/>
</dbReference>
<keyword evidence="2 8" id="KW-0808">Transferase</keyword>
<dbReference type="InterPro" id="IPR016035">
    <property type="entry name" value="Acyl_Trfase/lysoPLipase"/>
</dbReference>
<evidence type="ECO:0000256" key="3">
    <source>
        <dbReference type="ARBA" id="ARBA00022801"/>
    </source>
</evidence>
<dbReference type="InterPro" id="IPR014043">
    <property type="entry name" value="Acyl_transferase_dom"/>
</dbReference>
<feature type="region of interest" description="Disordered" evidence="6">
    <location>
        <begin position="1687"/>
        <end position="1742"/>
    </location>
</feature>
<comment type="caution">
    <text evidence="8">The sequence shown here is derived from an EMBL/GenBank/DDBJ whole genome shotgun (WGS) entry which is preliminary data.</text>
</comment>
<dbReference type="GO" id="GO:0016746">
    <property type="term" value="F:acyltransferase activity"/>
    <property type="evidence" value="ECO:0007669"/>
    <property type="project" value="UniProtKB-KW"/>
</dbReference>
<dbReference type="Pfam" id="PF00698">
    <property type="entry name" value="Acyl_transf_1"/>
    <property type="match status" value="1"/>
</dbReference>